<dbReference type="Proteomes" id="UP000000844">
    <property type="component" value="Chromosome"/>
</dbReference>
<proteinExistence type="predicted"/>
<accession>D3Q2X6</accession>
<dbReference type="KEGG" id="sna:Snas_6257"/>
<dbReference type="STRING" id="446470.Snas_6257"/>
<dbReference type="AlphaFoldDB" id="D3Q2X6"/>
<name>D3Q2X6_STANL</name>
<evidence type="ECO:0000313" key="3">
    <source>
        <dbReference type="Proteomes" id="UP000000844"/>
    </source>
</evidence>
<feature type="compositionally biased region" description="Polar residues" evidence="1">
    <location>
        <begin position="285"/>
        <end position="301"/>
    </location>
</feature>
<feature type="region of interest" description="Disordered" evidence="1">
    <location>
        <begin position="285"/>
        <end position="332"/>
    </location>
</feature>
<dbReference type="RefSeq" id="WP_013021448.1">
    <property type="nucleotide sequence ID" value="NC_013947.1"/>
</dbReference>
<dbReference type="OrthoDB" id="3705088at2"/>
<sequence>MEPITLMLIGAVVGLHILGKGATDVAYAVRGKDSPRWEARKAAIAAAAKNGGRPVRIGLGGYIADLIDDGFTAAKARHDAKLSSPRDTRNKPMRAYLGRRWEHRWENATIKHDRKHHQRQIKRGLIDPETRATGGLDEVFDTVPRDAPSFDANQVNEDVVHERKPGDTLPRPQFTGTASLSDVGIADLPDLHTVLEQAKGQSGPERELLLRQRARHEVELELMRRALASPIGQDRARDLSTFFREDWQDRIQRELKLQALDDPTYHDQVDARFDDLMHQADLSTDSTQENTMAQPNPSSGDDTAMDHGDPRDLRFTPDRDATDLLKHPSDRRPDEFMDWVKKTYPDSWQQRLDLVPEKTKSEWEHHRLEQRRVLDDAAGSSDEASGRLADVIPFNRILNHGKDTHMSTTASAELDGLEAAIAWANDTNNDATEMISDLETASVSLAEGGVTGKPLELLTEIGDLYDQLASLTSSLKTELEAQQEVTDAYNAVPDAGDKEFVTN</sequence>
<dbReference type="HOGENOM" id="CLU_541741_0_0_11"/>
<feature type="compositionally biased region" description="Basic and acidic residues" evidence="1">
    <location>
        <begin position="304"/>
        <end position="332"/>
    </location>
</feature>
<keyword evidence="3" id="KW-1185">Reference proteome</keyword>
<dbReference type="EMBL" id="CP001778">
    <property type="protein sequence ID" value="ADD45877.1"/>
    <property type="molecule type" value="Genomic_DNA"/>
</dbReference>
<gene>
    <name evidence="2" type="ordered locus">Snas_6257</name>
</gene>
<evidence type="ECO:0000256" key="1">
    <source>
        <dbReference type="SAM" id="MobiDB-lite"/>
    </source>
</evidence>
<reference evidence="2 3" key="1">
    <citation type="journal article" date="2009" name="Stand. Genomic Sci.">
        <title>Complete genome sequence of Stackebrandtia nassauensis type strain (LLR-40K-21).</title>
        <authorList>
            <person name="Munk C."/>
            <person name="Lapidus A."/>
            <person name="Copeland A."/>
            <person name="Jando M."/>
            <person name="Mayilraj S."/>
            <person name="Glavina Del Rio T."/>
            <person name="Nolan M."/>
            <person name="Chen F."/>
            <person name="Lucas S."/>
            <person name="Tice H."/>
            <person name="Cheng J.F."/>
            <person name="Han C."/>
            <person name="Detter J.C."/>
            <person name="Bruce D."/>
            <person name="Goodwin L."/>
            <person name="Chain P."/>
            <person name="Pitluck S."/>
            <person name="Goker M."/>
            <person name="Ovchinikova G."/>
            <person name="Pati A."/>
            <person name="Ivanova N."/>
            <person name="Mavromatis K."/>
            <person name="Chen A."/>
            <person name="Palaniappan K."/>
            <person name="Land M."/>
            <person name="Hauser L."/>
            <person name="Chang Y.J."/>
            <person name="Jeffries C.D."/>
            <person name="Bristow J."/>
            <person name="Eisen J.A."/>
            <person name="Markowitz V."/>
            <person name="Hugenholtz P."/>
            <person name="Kyrpides N.C."/>
            <person name="Klenk H.P."/>
        </authorList>
    </citation>
    <scope>NUCLEOTIDE SEQUENCE [LARGE SCALE GENOMIC DNA]</scope>
    <source>
        <strain evidence="3">DSM 44728 / CIP 108903 / NRRL B-16338 / NBRC 102104 / LLR-40K-21</strain>
    </source>
</reference>
<organism evidence="2 3">
    <name type="scientific">Stackebrandtia nassauensis (strain DSM 44728 / CIP 108903 / NRRL B-16338 / NBRC 102104 / LLR-40K-21)</name>
    <dbReference type="NCBI Taxonomy" id="446470"/>
    <lineage>
        <taxon>Bacteria</taxon>
        <taxon>Bacillati</taxon>
        <taxon>Actinomycetota</taxon>
        <taxon>Actinomycetes</taxon>
        <taxon>Glycomycetales</taxon>
        <taxon>Glycomycetaceae</taxon>
        <taxon>Stackebrandtia</taxon>
    </lineage>
</organism>
<evidence type="ECO:0000313" key="2">
    <source>
        <dbReference type="EMBL" id="ADD45877.1"/>
    </source>
</evidence>
<protein>
    <submittedName>
        <fullName evidence="2">Uncharacterized protein</fullName>
    </submittedName>
</protein>